<dbReference type="GO" id="GO:0051011">
    <property type="term" value="F:microtubule minus-end binding"/>
    <property type="evidence" value="ECO:0007669"/>
    <property type="project" value="TreeGrafter"/>
</dbReference>
<gene>
    <name evidence="1" type="ORF">LVIROSA_LOCUS32507</name>
</gene>
<dbReference type="PANTHER" id="PTHR16219">
    <property type="entry name" value="AUGMIN SUBUNIT 4 FAMILY MEMBER"/>
    <property type="match status" value="1"/>
</dbReference>
<comment type="caution">
    <text evidence="1">The sequence shown here is derived from an EMBL/GenBank/DDBJ whole genome shotgun (WGS) entry which is preliminary data.</text>
</comment>
<sequence>MSGGDGEIGFLEFTYNININTINDELKKTWLCKRCETMSPKLSPTLHKIRKYLVEATEEASLAYSKAVTRLQEYQVWLELKRVFVLVLHKNSVNAGNHESYTRIAIPPPSCPISEPPPASVHTPQPATSPQYGTATLTQIYNLIIVRTALCWDYLSTTALNAIRYWVDLKNALKSSGKLHGDVDPSSVKEDDMYDHITEESASIRLRLAYLSAEEEILRPALERDLARNKKLESFKLIELRNRDRHNTIKINLRDQSEENAICLIDIHLWIAFNLRTLHKITIISGNTNHQAIGRYLLRKYVRLKENPGVFEITFFLNKKDYNFDNEMDWVGDQTNSWRSVLEALLRCGQLYVGVNQQDIRRNLEIRDLIQDAKQSERRANLLDQTSL</sequence>
<protein>
    <submittedName>
        <fullName evidence="1">Uncharacterized protein</fullName>
    </submittedName>
</protein>
<dbReference type="GO" id="GO:0070652">
    <property type="term" value="C:HAUS complex"/>
    <property type="evidence" value="ECO:0007669"/>
    <property type="project" value="InterPro"/>
</dbReference>
<dbReference type="EMBL" id="CAKMRJ010005523">
    <property type="protein sequence ID" value="CAH1446851.1"/>
    <property type="molecule type" value="Genomic_DNA"/>
</dbReference>
<accession>A0AAU9P9N9</accession>
<proteinExistence type="predicted"/>
<dbReference type="InterPro" id="IPR029327">
    <property type="entry name" value="HAUS4"/>
</dbReference>
<evidence type="ECO:0000313" key="2">
    <source>
        <dbReference type="Proteomes" id="UP001157418"/>
    </source>
</evidence>
<dbReference type="PANTHER" id="PTHR16219:SF1">
    <property type="entry name" value="HAUS AUGMIN-LIKE COMPLEX SUBUNIT 4"/>
    <property type="match status" value="1"/>
</dbReference>
<organism evidence="1 2">
    <name type="scientific">Lactuca virosa</name>
    <dbReference type="NCBI Taxonomy" id="75947"/>
    <lineage>
        <taxon>Eukaryota</taxon>
        <taxon>Viridiplantae</taxon>
        <taxon>Streptophyta</taxon>
        <taxon>Embryophyta</taxon>
        <taxon>Tracheophyta</taxon>
        <taxon>Spermatophyta</taxon>
        <taxon>Magnoliopsida</taxon>
        <taxon>eudicotyledons</taxon>
        <taxon>Gunneridae</taxon>
        <taxon>Pentapetalae</taxon>
        <taxon>asterids</taxon>
        <taxon>campanulids</taxon>
        <taxon>Asterales</taxon>
        <taxon>Asteraceae</taxon>
        <taxon>Cichorioideae</taxon>
        <taxon>Cichorieae</taxon>
        <taxon>Lactucinae</taxon>
        <taxon>Lactuca</taxon>
    </lineage>
</organism>
<keyword evidence="2" id="KW-1185">Reference proteome</keyword>
<dbReference type="GO" id="GO:0051225">
    <property type="term" value="P:spindle assembly"/>
    <property type="evidence" value="ECO:0007669"/>
    <property type="project" value="InterPro"/>
</dbReference>
<dbReference type="Pfam" id="PF14735">
    <property type="entry name" value="HAUS4"/>
    <property type="match status" value="1"/>
</dbReference>
<evidence type="ECO:0000313" key="1">
    <source>
        <dbReference type="EMBL" id="CAH1446851.1"/>
    </source>
</evidence>
<dbReference type="AlphaFoldDB" id="A0AAU9P9N9"/>
<reference evidence="1 2" key="1">
    <citation type="submission" date="2022-01" db="EMBL/GenBank/DDBJ databases">
        <authorList>
            <person name="Xiong W."/>
            <person name="Schranz E."/>
        </authorList>
    </citation>
    <scope>NUCLEOTIDE SEQUENCE [LARGE SCALE GENOMIC DNA]</scope>
</reference>
<name>A0AAU9P9N9_9ASTR</name>
<dbReference type="Proteomes" id="UP001157418">
    <property type="component" value="Unassembled WGS sequence"/>
</dbReference>